<feature type="transmembrane region" description="Helical" evidence="5">
    <location>
        <begin position="101"/>
        <end position="123"/>
    </location>
</feature>
<name>A0A1V0A0L8_9ACTN</name>
<keyword evidence="4 5" id="KW-0472">Membrane</keyword>
<evidence type="ECO:0000256" key="2">
    <source>
        <dbReference type="ARBA" id="ARBA00022692"/>
    </source>
</evidence>
<dbReference type="GO" id="GO:0012505">
    <property type="term" value="C:endomembrane system"/>
    <property type="evidence" value="ECO:0007669"/>
    <property type="project" value="UniProtKB-SubCell"/>
</dbReference>
<dbReference type="Gene3D" id="1.20.120.1630">
    <property type="match status" value="1"/>
</dbReference>
<evidence type="ECO:0000256" key="4">
    <source>
        <dbReference type="ARBA" id="ARBA00023136"/>
    </source>
</evidence>
<sequence length="244" mass="26782">MHTITAAATRTTAWRWPVILLGISGLRLDRGTRYRPARLLLFVLTAALYYLLTPVLTTPAVATAYAATVWLLYYGGLSLTLGGPGRTALIARFGEDRAYALYEVALGVLFMNQGFAQAVVIYAYGDSLPAAVPSWAAYAAGAALMAVGTFYKLWAARTAGLDTYYCRDMFMGRPIGDASELVVAGPYRHLRNPMYGAGNLHAYGWALWSHSLEGLAVAAAFQLGIYLFYHLCERPFIERAYVRK</sequence>
<evidence type="ECO:0000256" key="1">
    <source>
        <dbReference type="ARBA" id="ARBA00004127"/>
    </source>
</evidence>
<dbReference type="Pfam" id="PF04191">
    <property type="entry name" value="PEMT"/>
    <property type="match status" value="1"/>
</dbReference>
<comment type="subcellular location">
    <subcellularLocation>
        <location evidence="1">Endomembrane system</location>
        <topology evidence="1">Multi-pass membrane protein</topology>
    </subcellularLocation>
</comment>
<feature type="transmembrane region" description="Helical" evidence="5">
    <location>
        <begin position="62"/>
        <end position="81"/>
    </location>
</feature>
<dbReference type="OrthoDB" id="941586at2"/>
<reference evidence="7" key="1">
    <citation type="journal article" date="2017" name="Med. Chem. Commun.">
        <title>Nonomuraea sp. ATCC 55076 harbours the largest actinomycete chromosome to date and the kistamicin biosynthetic gene cluster.</title>
        <authorList>
            <person name="Nazari B."/>
            <person name="Forneris C.C."/>
            <person name="Gibson M.I."/>
            <person name="Moon K."/>
            <person name="Schramma K.R."/>
            <person name="Seyedsayamdost M.R."/>
        </authorList>
    </citation>
    <scope>NUCLEOTIDE SEQUENCE [LARGE SCALE GENOMIC DNA]</scope>
    <source>
        <strain evidence="7">ATCC 55076</strain>
    </source>
</reference>
<proteinExistence type="predicted"/>
<evidence type="ECO:0000313" key="7">
    <source>
        <dbReference type="Proteomes" id="UP000190797"/>
    </source>
</evidence>
<accession>A0A1V0A0L8</accession>
<keyword evidence="2 5" id="KW-0812">Transmembrane</keyword>
<evidence type="ECO:0000256" key="5">
    <source>
        <dbReference type="SAM" id="Phobius"/>
    </source>
</evidence>
<feature type="transmembrane region" description="Helical" evidence="5">
    <location>
        <begin position="37"/>
        <end position="56"/>
    </location>
</feature>
<dbReference type="Proteomes" id="UP000190797">
    <property type="component" value="Chromosome"/>
</dbReference>
<evidence type="ECO:0000313" key="6">
    <source>
        <dbReference type="EMBL" id="AQZ63719.1"/>
    </source>
</evidence>
<dbReference type="AlphaFoldDB" id="A0A1V0A0L8"/>
<dbReference type="InterPro" id="IPR007318">
    <property type="entry name" value="Phopholipid_MeTrfase"/>
</dbReference>
<organism evidence="6 7">
    <name type="scientific">[Actinomadura] parvosata subsp. kistnae</name>
    <dbReference type="NCBI Taxonomy" id="1909395"/>
    <lineage>
        <taxon>Bacteria</taxon>
        <taxon>Bacillati</taxon>
        <taxon>Actinomycetota</taxon>
        <taxon>Actinomycetes</taxon>
        <taxon>Streptosporangiales</taxon>
        <taxon>Streptosporangiaceae</taxon>
        <taxon>Nonomuraea</taxon>
    </lineage>
</organism>
<evidence type="ECO:0008006" key="8">
    <source>
        <dbReference type="Google" id="ProtNLM"/>
    </source>
</evidence>
<keyword evidence="7" id="KW-1185">Reference proteome</keyword>
<gene>
    <name evidence="6" type="ORF">BKM31_21665</name>
</gene>
<feature type="transmembrane region" description="Helical" evidence="5">
    <location>
        <begin position="135"/>
        <end position="154"/>
    </location>
</feature>
<dbReference type="RefSeq" id="WP_080039909.1">
    <property type="nucleotide sequence ID" value="NZ_CP017717.1"/>
</dbReference>
<dbReference type="KEGG" id="noa:BKM31_21665"/>
<dbReference type="EMBL" id="CP017717">
    <property type="protein sequence ID" value="AQZ63719.1"/>
    <property type="molecule type" value="Genomic_DNA"/>
</dbReference>
<protein>
    <recommendedName>
        <fullName evidence="8">Phospholipid methyltransferase</fullName>
    </recommendedName>
</protein>
<keyword evidence="3 5" id="KW-1133">Transmembrane helix</keyword>
<evidence type="ECO:0000256" key="3">
    <source>
        <dbReference type="ARBA" id="ARBA00022989"/>
    </source>
</evidence>